<dbReference type="AlphaFoldDB" id="A0A9D4ZLN5"/>
<comment type="subcellular location">
    <subcellularLocation>
        <location evidence="1">Golgi apparatus membrane</location>
        <topology evidence="1">Single-pass type II membrane protein</topology>
    </subcellularLocation>
</comment>
<evidence type="ECO:0000313" key="8">
    <source>
        <dbReference type="Proteomes" id="UP000886520"/>
    </source>
</evidence>
<reference evidence="7" key="1">
    <citation type="submission" date="2021-01" db="EMBL/GenBank/DDBJ databases">
        <title>Adiantum capillus-veneris genome.</title>
        <authorList>
            <person name="Fang Y."/>
            <person name="Liao Q."/>
        </authorList>
    </citation>
    <scope>NUCLEOTIDE SEQUENCE</scope>
    <source>
        <strain evidence="7">H3</strain>
        <tissue evidence="7">Leaf</tissue>
    </source>
</reference>
<dbReference type="Proteomes" id="UP000886520">
    <property type="component" value="Chromosome 7"/>
</dbReference>
<evidence type="ECO:0000256" key="1">
    <source>
        <dbReference type="ARBA" id="ARBA00004323"/>
    </source>
</evidence>
<evidence type="ECO:0000313" key="7">
    <source>
        <dbReference type="EMBL" id="KAI5077365.1"/>
    </source>
</evidence>
<dbReference type="Pfam" id="PF03016">
    <property type="entry name" value="Exostosin_GT47"/>
    <property type="match status" value="1"/>
</dbReference>
<feature type="domain" description="Exostosin GT47" evidence="6">
    <location>
        <begin position="194"/>
        <end position="476"/>
    </location>
</feature>
<evidence type="ECO:0000256" key="4">
    <source>
        <dbReference type="ARBA" id="ARBA00023034"/>
    </source>
</evidence>
<feature type="transmembrane region" description="Helical" evidence="5">
    <location>
        <begin position="12"/>
        <end position="33"/>
    </location>
</feature>
<dbReference type="PANTHER" id="PTHR11062">
    <property type="entry name" value="EXOSTOSIN HEPARAN SULFATE GLYCOSYLTRANSFERASE -RELATED"/>
    <property type="match status" value="1"/>
</dbReference>
<comment type="caution">
    <text evidence="7">The sequence shown here is derived from an EMBL/GenBank/DDBJ whole genome shotgun (WGS) entry which is preliminary data.</text>
</comment>
<evidence type="ECO:0000256" key="3">
    <source>
        <dbReference type="ARBA" id="ARBA00022968"/>
    </source>
</evidence>
<protein>
    <recommendedName>
        <fullName evidence="6">Exostosin GT47 domain-containing protein</fullName>
    </recommendedName>
</protein>
<evidence type="ECO:0000256" key="2">
    <source>
        <dbReference type="ARBA" id="ARBA00010271"/>
    </source>
</evidence>
<evidence type="ECO:0000259" key="6">
    <source>
        <dbReference type="Pfam" id="PF03016"/>
    </source>
</evidence>
<evidence type="ECO:0000256" key="5">
    <source>
        <dbReference type="SAM" id="Phobius"/>
    </source>
</evidence>
<accession>A0A9D4ZLN5</accession>
<sequence>MVLARLKAGGAYTAPATTALPVALILLSAFLFLDSTVWHILPLPWHKDYAHLLYDNESTLHASLNPASHLDLNSSSFNYTVNGANHPIATPNVTGSPFGNETNSHEFAATSLNTTEEESNSSSPIIPLPPEILSLRRLEAGLSFVRSSMRKAVLVEKNGTRVLRDHPDQSQEYIPWGPIYRDPSIFHQSYVEMERRFKVFIYPEGEQPLVHNGPCKEIYSTEGRFIQELQHKNPFVTRDPYKAHVFFLPFSVSMMVSYLYQPNSRDMSPLLHFVKDYVEVVGAKYPFWNRSNGADHFMLSCHDWGPYVSKANPHLEKRAIRVLCNANSSEGFVPHRDASLPEINLVGGHIPAVLGGPPMKERQFLAFFAGRDHGPVRPVLYKYWEGKDDDIKVFHNLPPHSKYTYQDYMKRSKFCLCPGGYEVNSPRIVEAIYNDCIPVIIADGFVLPFSDVLNWDAFSIRVVEKDIPNLQSILQAVSESKREEMQERVRQVKRHFLLNQPPQSYDLFHMILHTVWLRRLNFHLDYHN</sequence>
<dbReference type="GO" id="GO:0016757">
    <property type="term" value="F:glycosyltransferase activity"/>
    <property type="evidence" value="ECO:0007669"/>
    <property type="project" value="InterPro"/>
</dbReference>
<keyword evidence="8" id="KW-1185">Reference proteome</keyword>
<keyword evidence="5" id="KW-1133">Transmembrane helix</keyword>
<name>A0A9D4ZLN5_ADICA</name>
<dbReference type="OrthoDB" id="1924787at2759"/>
<proteinExistence type="inferred from homology"/>
<comment type="similarity">
    <text evidence="2">Belongs to the glycosyltransferase 47 family.</text>
</comment>
<keyword evidence="5" id="KW-0812">Transmembrane</keyword>
<gene>
    <name evidence="7" type="ORF">GOP47_0007189</name>
</gene>
<organism evidence="7 8">
    <name type="scientific">Adiantum capillus-veneris</name>
    <name type="common">Maidenhair fern</name>
    <dbReference type="NCBI Taxonomy" id="13818"/>
    <lineage>
        <taxon>Eukaryota</taxon>
        <taxon>Viridiplantae</taxon>
        <taxon>Streptophyta</taxon>
        <taxon>Embryophyta</taxon>
        <taxon>Tracheophyta</taxon>
        <taxon>Polypodiopsida</taxon>
        <taxon>Polypodiidae</taxon>
        <taxon>Polypodiales</taxon>
        <taxon>Pteridineae</taxon>
        <taxon>Pteridaceae</taxon>
        <taxon>Vittarioideae</taxon>
        <taxon>Adiantum</taxon>
    </lineage>
</organism>
<dbReference type="EMBL" id="JABFUD020000007">
    <property type="protein sequence ID" value="KAI5077365.1"/>
    <property type="molecule type" value="Genomic_DNA"/>
</dbReference>
<keyword evidence="5" id="KW-0472">Membrane</keyword>
<dbReference type="GO" id="GO:0000139">
    <property type="term" value="C:Golgi membrane"/>
    <property type="evidence" value="ECO:0007669"/>
    <property type="project" value="UniProtKB-SubCell"/>
</dbReference>
<keyword evidence="3" id="KW-0735">Signal-anchor</keyword>
<keyword evidence="4" id="KW-0333">Golgi apparatus</keyword>
<dbReference type="InterPro" id="IPR040911">
    <property type="entry name" value="Exostosin_GT47"/>
</dbReference>
<dbReference type="InterPro" id="IPR004263">
    <property type="entry name" value="Exostosin"/>
</dbReference>
<dbReference type="PANTHER" id="PTHR11062:SF337">
    <property type="entry name" value="OS04G0109900 PROTEIN"/>
    <property type="match status" value="1"/>
</dbReference>